<dbReference type="HOGENOM" id="CLU_468557_0_0_1"/>
<feature type="coiled-coil region" evidence="1">
    <location>
        <begin position="286"/>
        <end position="330"/>
    </location>
</feature>
<evidence type="ECO:0000256" key="1">
    <source>
        <dbReference type="SAM" id="Coils"/>
    </source>
</evidence>
<evidence type="ECO:0000313" key="4">
    <source>
        <dbReference type="Proteomes" id="UP000054477"/>
    </source>
</evidence>
<gene>
    <name evidence="3" type="ORF">K443DRAFT_7942</name>
</gene>
<feature type="compositionally biased region" description="Basic residues" evidence="2">
    <location>
        <begin position="182"/>
        <end position="196"/>
    </location>
</feature>
<accession>A0A0C9WPN2</accession>
<dbReference type="OrthoDB" id="3121336at2759"/>
<dbReference type="AlphaFoldDB" id="A0A0C9WPN2"/>
<proteinExistence type="predicted"/>
<dbReference type="EMBL" id="KN838634">
    <property type="protein sequence ID" value="KIJ99989.1"/>
    <property type="molecule type" value="Genomic_DNA"/>
</dbReference>
<feature type="compositionally biased region" description="Basic and acidic residues" evidence="2">
    <location>
        <begin position="551"/>
        <end position="576"/>
    </location>
</feature>
<sequence length="582" mass="64822">MSNELERELLLYEQFEREQRSQETQELLKLKKHNSLAAWAAMTKKQKIKAYHAVVVDGEEVWSADVVKAVFCTSTQEIERLREAKSDEAFDPRLNLVCENCHAKDVACTPSTTSRSNRITCSTCALAKKGCTWVARYMLQKCGGIWEKADLVVEEDDFYKWYPEVMKLQSPYVVREGDGTKGKKRASAKGKGKGKGRVSSNEEEADEPVVSGGGGEIVGETSRARYSPMSMERGRAMGGGGNKERAEESRNGGRSKGEGSAAAGSEGPLKLRIPAPSQGSKMDNVIRALQAKVHRLERNLGRELDKAEDLHRLAEEVQRLGDALRTEEERTESLVEAKARYKNMVLSVTEKIRVLEVAVEGGEAQAGFSANLRSEVEEYLREKAEYEEWRDTGVRRMELAQELSGAEEDRARLRLRVLALENERKESEQRKRAREQDMEDMEEELRAAVEKSAAVQASVVELVQNSAALLPVLGAVEAQNAEFREHLKVFQSAGLRVKALLDVSAKDPEQGEVYMREVREESELLALRALVLPRPVVSSAVVAKVEASLDHFGEGGDLRGSKRPEESAGEGSEDRRKRAWVG</sequence>
<feature type="coiled-coil region" evidence="1">
    <location>
        <begin position="396"/>
        <end position="458"/>
    </location>
</feature>
<evidence type="ECO:0000313" key="3">
    <source>
        <dbReference type="EMBL" id="KIJ99989.1"/>
    </source>
</evidence>
<feature type="compositionally biased region" description="Basic and acidic residues" evidence="2">
    <location>
        <begin position="242"/>
        <end position="257"/>
    </location>
</feature>
<evidence type="ECO:0000256" key="2">
    <source>
        <dbReference type="SAM" id="MobiDB-lite"/>
    </source>
</evidence>
<feature type="region of interest" description="Disordered" evidence="2">
    <location>
        <begin position="551"/>
        <end position="582"/>
    </location>
</feature>
<protein>
    <submittedName>
        <fullName evidence="3">Uncharacterized protein</fullName>
    </submittedName>
</protein>
<organism evidence="3 4">
    <name type="scientific">Laccaria amethystina LaAM-08-1</name>
    <dbReference type="NCBI Taxonomy" id="1095629"/>
    <lineage>
        <taxon>Eukaryota</taxon>
        <taxon>Fungi</taxon>
        <taxon>Dikarya</taxon>
        <taxon>Basidiomycota</taxon>
        <taxon>Agaricomycotina</taxon>
        <taxon>Agaricomycetes</taxon>
        <taxon>Agaricomycetidae</taxon>
        <taxon>Agaricales</taxon>
        <taxon>Agaricineae</taxon>
        <taxon>Hydnangiaceae</taxon>
        <taxon>Laccaria</taxon>
    </lineage>
</organism>
<keyword evidence="1" id="KW-0175">Coiled coil</keyword>
<feature type="region of interest" description="Disordered" evidence="2">
    <location>
        <begin position="175"/>
        <end position="279"/>
    </location>
</feature>
<reference evidence="4" key="2">
    <citation type="submission" date="2015-01" db="EMBL/GenBank/DDBJ databases">
        <title>Evolutionary Origins and Diversification of the Mycorrhizal Mutualists.</title>
        <authorList>
            <consortium name="DOE Joint Genome Institute"/>
            <consortium name="Mycorrhizal Genomics Consortium"/>
            <person name="Kohler A."/>
            <person name="Kuo A."/>
            <person name="Nagy L.G."/>
            <person name="Floudas D."/>
            <person name="Copeland A."/>
            <person name="Barry K.W."/>
            <person name="Cichocki N."/>
            <person name="Veneault-Fourrey C."/>
            <person name="LaButti K."/>
            <person name="Lindquist E.A."/>
            <person name="Lipzen A."/>
            <person name="Lundell T."/>
            <person name="Morin E."/>
            <person name="Murat C."/>
            <person name="Riley R."/>
            <person name="Ohm R."/>
            <person name="Sun H."/>
            <person name="Tunlid A."/>
            <person name="Henrissat B."/>
            <person name="Grigoriev I.V."/>
            <person name="Hibbett D.S."/>
            <person name="Martin F."/>
        </authorList>
    </citation>
    <scope>NUCLEOTIDE SEQUENCE [LARGE SCALE GENOMIC DNA]</scope>
    <source>
        <strain evidence="4">LaAM-08-1</strain>
    </source>
</reference>
<name>A0A0C9WPN2_9AGAR</name>
<dbReference type="Proteomes" id="UP000054477">
    <property type="component" value="Unassembled WGS sequence"/>
</dbReference>
<feature type="compositionally biased region" description="Low complexity" evidence="2">
    <location>
        <begin position="258"/>
        <end position="267"/>
    </location>
</feature>
<reference evidence="3 4" key="1">
    <citation type="submission" date="2014-04" db="EMBL/GenBank/DDBJ databases">
        <authorList>
            <consortium name="DOE Joint Genome Institute"/>
            <person name="Kuo A."/>
            <person name="Kohler A."/>
            <person name="Nagy L.G."/>
            <person name="Floudas D."/>
            <person name="Copeland A."/>
            <person name="Barry K.W."/>
            <person name="Cichocki N."/>
            <person name="Veneault-Fourrey C."/>
            <person name="LaButti K."/>
            <person name="Lindquist E.A."/>
            <person name="Lipzen A."/>
            <person name="Lundell T."/>
            <person name="Morin E."/>
            <person name="Murat C."/>
            <person name="Sun H."/>
            <person name="Tunlid A."/>
            <person name="Henrissat B."/>
            <person name="Grigoriev I.V."/>
            <person name="Hibbett D.S."/>
            <person name="Martin F."/>
            <person name="Nordberg H.P."/>
            <person name="Cantor M.N."/>
            <person name="Hua S.X."/>
        </authorList>
    </citation>
    <scope>NUCLEOTIDE SEQUENCE [LARGE SCALE GENOMIC DNA]</scope>
    <source>
        <strain evidence="3 4">LaAM-08-1</strain>
    </source>
</reference>
<keyword evidence="4" id="KW-1185">Reference proteome</keyword>